<dbReference type="PANTHER" id="PTHR43149:SF1">
    <property type="entry name" value="DELTA(3,5)-DELTA(2,4)-DIENOYL-COA ISOMERASE, MITOCHONDRIAL"/>
    <property type="match status" value="1"/>
</dbReference>
<dbReference type="SUPFAM" id="SSF52096">
    <property type="entry name" value="ClpP/crotonase"/>
    <property type="match status" value="1"/>
</dbReference>
<dbReference type="Proteomes" id="UP000324907">
    <property type="component" value="Unassembled WGS sequence"/>
</dbReference>
<dbReference type="UniPathway" id="UPA00659"/>
<dbReference type="GO" id="GO:0005739">
    <property type="term" value="C:mitochondrion"/>
    <property type="evidence" value="ECO:0007669"/>
    <property type="project" value="TreeGrafter"/>
</dbReference>
<gene>
    <name evidence="12" type="ORF">FNF27_01649</name>
    <name evidence="11" type="ORF">FNF28_00567</name>
    <name evidence="9" type="ORF">FNF29_03945</name>
    <name evidence="10" type="ORF">FNF31_00758</name>
</gene>
<comment type="caution">
    <text evidence="11">The sequence shown here is derived from an EMBL/GenBank/DDBJ whole genome shotgun (WGS) entry which is preliminary data.</text>
</comment>
<evidence type="ECO:0008006" key="17">
    <source>
        <dbReference type="Google" id="ProtNLM"/>
    </source>
</evidence>
<reference evidence="13 14" key="1">
    <citation type="submission" date="2019-07" db="EMBL/GenBank/DDBJ databases">
        <title>Genomes of Cafeteria roenbergensis.</title>
        <authorList>
            <person name="Fischer M.G."/>
            <person name="Hackl T."/>
            <person name="Roman M."/>
        </authorList>
    </citation>
    <scope>NUCLEOTIDE SEQUENCE [LARGE SCALE GENOMIC DNA]</scope>
    <source>
        <strain evidence="9 14">BVI</strain>
        <strain evidence="10 16">Cflag</strain>
        <strain evidence="12 13">E4-10P</strain>
        <strain evidence="11 15">RCC970-E3</strain>
    </source>
</reference>
<dbReference type="GO" id="GO:0051750">
    <property type="term" value="F:delta(3,5)-delta(2,4)-dienoyl-CoA isomerase activity"/>
    <property type="evidence" value="ECO:0007669"/>
    <property type="project" value="TreeGrafter"/>
</dbReference>
<evidence type="ECO:0000256" key="3">
    <source>
        <dbReference type="ARBA" id="ARBA00005254"/>
    </source>
</evidence>
<dbReference type="InterPro" id="IPR029045">
    <property type="entry name" value="ClpP/crotonase-like_dom_sf"/>
</dbReference>
<evidence type="ECO:0000256" key="1">
    <source>
        <dbReference type="ARBA" id="ARBA00004275"/>
    </source>
</evidence>
<name>A0A5A8E3Q1_CAFRO</name>
<dbReference type="CDD" id="cd06558">
    <property type="entry name" value="crotonase-like"/>
    <property type="match status" value="1"/>
</dbReference>
<evidence type="ECO:0000313" key="11">
    <source>
        <dbReference type="EMBL" id="KAA0171634.1"/>
    </source>
</evidence>
<dbReference type="Gene3D" id="3.90.226.10">
    <property type="entry name" value="2-enoyl-CoA Hydratase, Chain A, domain 1"/>
    <property type="match status" value="1"/>
</dbReference>
<comment type="similarity">
    <text evidence="3">Belongs to the enoyl-CoA hydratase/isomerase family.</text>
</comment>
<accession>A0A5A8E3Q1</accession>
<organism evidence="11 15">
    <name type="scientific">Cafeteria roenbergensis</name>
    <name type="common">Marine flagellate</name>
    <dbReference type="NCBI Taxonomy" id="33653"/>
    <lineage>
        <taxon>Eukaryota</taxon>
        <taxon>Sar</taxon>
        <taxon>Stramenopiles</taxon>
        <taxon>Bigyra</taxon>
        <taxon>Opalozoa</taxon>
        <taxon>Bicosoecida</taxon>
        <taxon>Cafeteriaceae</taxon>
        <taxon>Cafeteria</taxon>
    </lineage>
</organism>
<keyword evidence="7" id="KW-0576">Peroxisome</keyword>
<comment type="subcellular location">
    <subcellularLocation>
        <location evidence="1">Peroxisome</location>
    </subcellularLocation>
</comment>
<proteinExistence type="inferred from homology"/>
<evidence type="ECO:0000256" key="7">
    <source>
        <dbReference type="ARBA" id="ARBA00023140"/>
    </source>
</evidence>
<dbReference type="FunFam" id="3.90.226.10:FF:000024">
    <property type="entry name" value="Delta3,5-delta2,4-dienoyl-CoA isomerase"/>
    <property type="match status" value="1"/>
</dbReference>
<evidence type="ECO:0000256" key="2">
    <source>
        <dbReference type="ARBA" id="ARBA00005005"/>
    </source>
</evidence>
<evidence type="ECO:0000313" key="15">
    <source>
        <dbReference type="Proteomes" id="UP000324907"/>
    </source>
</evidence>
<sequence>MIAGSRRALSQAAGHAAAASRGLASLAAPEFETLRITQAAPHVAEIALNRPTKNNAMSKVFWTEIAEAFDWAADMPELRAILLTGGDARHFTSGIDLEDHVDLLAPPAEGAGEDTARRAFELRRVVKRYQEGFTAIERCPKPVIAAVHGACIGGGVDMICAADVRLASSDAYFCVKEVAIGIAADVGTLQRLPRVVGNDSWVREACFTARNIPAHEAATQGLLSRVYTDKKAMMAGALETAQAIAAHSPVAVQGTKVNLNFSRGRTVSDGLEFQSAWNAAMLQTQDMGESMTAAMTGKPARFSKL</sequence>
<dbReference type="GO" id="GO:0006635">
    <property type="term" value="P:fatty acid beta-oxidation"/>
    <property type="evidence" value="ECO:0007669"/>
    <property type="project" value="UniProtKB-UniPathway"/>
</dbReference>
<protein>
    <recommendedName>
        <fullName evidence="17">Enoyl-CoA hydratase</fullName>
    </recommendedName>
</protein>
<evidence type="ECO:0000256" key="6">
    <source>
        <dbReference type="ARBA" id="ARBA00023098"/>
    </source>
</evidence>
<evidence type="ECO:0000313" key="13">
    <source>
        <dbReference type="Proteomes" id="UP000322899"/>
    </source>
</evidence>
<dbReference type="EMBL" id="VLTO01000006">
    <property type="protein sequence ID" value="KAA0176827.1"/>
    <property type="molecule type" value="Genomic_DNA"/>
</dbReference>
<dbReference type="FunFam" id="1.10.12.10:FF:000004">
    <property type="entry name" value="Delta3,5-delta2,4-dienoyl-CoA isomerase"/>
    <property type="match status" value="1"/>
</dbReference>
<keyword evidence="14" id="KW-1185">Reference proteome</keyword>
<evidence type="ECO:0000256" key="8">
    <source>
        <dbReference type="ARBA" id="ARBA00023235"/>
    </source>
</evidence>
<dbReference type="EMBL" id="VLTL01000005">
    <property type="protein sequence ID" value="KAA0171634.1"/>
    <property type="molecule type" value="Genomic_DNA"/>
</dbReference>
<dbReference type="InterPro" id="IPR001753">
    <property type="entry name" value="Enoyl-CoA_hydra/iso"/>
</dbReference>
<dbReference type="EMBL" id="VLTM01000004">
    <property type="protein sequence ID" value="KAA0167823.1"/>
    <property type="molecule type" value="Genomic_DNA"/>
</dbReference>
<dbReference type="GO" id="GO:0005777">
    <property type="term" value="C:peroxisome"/>
    <property type="evidence" value="ECO:0007669"/>
    <property type="project" value="UniProtKB-SubCell"/>
</dbReference>
<keyword evidence="6" id="KW-0443">Lipid metabolism</keyword>
<dbReference type="Proteomes" id="UP000323011">
    <property type="component" value="Unassembled WGS sequence"/>
</dbReference>
<evidence type="ECO:0000313" key="14">
    <source>
        <dbReference type="Proteomes" id="UP000323011"/>
    </source>
</evidence>
<dbReference type="Pfam" id="PF00378">
    <property type="entry name" value="ECH_1"/>
    <property type="match status" value="1"/>
</dbReference>
<keyword evidence="4" id="KW-0276">Fatty acid metabolism</keyword>
<dbReference type="PANTHER" id="PTHR43149">
    <property type="entry name" value="ENOYL-COA HYDRATASE"/>
    <property type="match status" value="1"/>
</dbReference>
<dbReference type="Proteomes" id="UP000325113">
    <property type="component" value="Unassembled WGS sequence"/>
</dbReference>
<evidence type="ECO:0000313" key="10">
    <source>
        <dbReference type="EMBL" id="KAA0167823.1"/>
    </source>
</evidence>
<dbReference type="Gene3D" id="1.10.12.10">
    <property type="entry name" value="Lyase 2-enoyl-coa Hydratase, Chain A, domain 2"/>
    <property type="match status" value="1"/>
</dbReference>
<evidence type="ECO:0000313" key="12">
    <source>
        <dbReference type="EMBL" id="KAA0176827.1"/>
    </source>
</evidence>
<dbReference type="OrthoDB" id="14970at2759"/>
<dbReference type="OMA" id="QYVAHVE"/>
<evidence type="ECO:0000313" key="16">
    <source>
        <dbReference type="Proteomes" id="UP000325113"/>
    </source>
</evidence>
<dbReference type="Proteomes" id="UP000322899">
    <property type="component" value="Unassembled WGS sequence"/>
</dbReference>
<comment type="pathway">
    <text evidence="2">Lipid metabolism; fatty acid beta-oxidation.</text>
</comment>
<dbReference type="InterPro" id="IPR045002">
    <property type="entry name" value="Ech1-like"/>
</dbReference>
<keyword evidence="8" id="KW-0413">Isomerase</keyword>
<keyword evidence="5" id="KW-0007">Acetylation</keyword>
<evidence type="ECO:0000256" key="5">
    <source>
        <dbReference type="ARBA" id="ARBA00022990"/>
    </source>
</evidence>
<dbReference type="EMBL" id="VLTN01000021">
    <property type="protein sequence ID" value="KAA0152379.1"/>
    <property type="molecule type" value="Genomic_DNA"/>
</dbReference>
<dbReference type="InterPro" id="IPR014748">
    <property type="entry name" value="Enoyl-CoA_hydra_C"/>
</dbReference>
<evidence type="ECO:0000256" key="4">
    <source>
        <dbReference type="ARBA" id="ARBA00022832"/>
    </source>
</evidence>
<evidence type="ECO:0000313" key="9">
    <source>
        <dbReference type="EMBL" id="KAA0152379.1"/>
    </source>
</evidence>
<dbReference type="AlphaFoldDB" id="A0A5A8E3Q1"/>